<dbReference type="InterPro" id="IPR036397">
    <property type="entry name" value="RNaseH_sf"/>
</dbReference>
<proteinExistence type="predicted"/>
<dbReference type="GO" id="GO:0003676">
    <property type="term" value="F:nucleic acid binding"/>
    <property type="evidence" value="ECO:0007669"/>
    <property type="project" value="InterPro"/>
</dbReference>
<dbReference type="Proteomes" id="UP000596660">
    <property type="component" value="Unplaced"/>
</dbReference>
<organism evidence="1 2">
    <name type="scientific">Chenopodium quinoa</name>
    <name type="common">Quinoa</name>
    <dbReference type="NCBI Taxonomy" id="63459"/>
    <lineage>
        <taxon>Eukaryota</taxon>
        <taxon>Viridiplantae</taxon>
        <taxon>Streptophyta</taxon>
        <taxon>Embryophyta</taxon>
        <taxon>Tracheophyta</taxon>
        <taxon>Spermatophyta</taxon>
        <taxon>Magnoliopsida</taxon>
        <taxon>eudicotyledons</taxon>
        <taxon>Gunneridae</taxon>
        <taxon>Pentapetalae</taxon>
        <taxon>Caryophyllales</taxon>
        <taxon>Chenopodiaceae</taxon>
        <taxon>Chenopodioideae</taxon>
        <taxon>Atripliceae</taxon>
        <taxon>Chenopodium</taxon>
    </lineage>
</organism>
<accession>A0A803KMZ9</accession>
<keyword evidence="2" id="KW-1185">Reference proteome</keyword>
<dbReference type="Gramene" id="AUR62000405-RA">
    <property type="protein sequence ID" value="AUR62000405-RA:cds"/>
    <property type="gene ID" value="AUR62000405"/>
</dbReference>
<dbReference type="AlphaFoldDB" id="A0A803KMZ9"/>
<reference evidence="1" key="2">
    <citation type="submission" date="2021-03" db="UniProtKB">
        <authorList>
            <consortium name="EnsemblPlants"/>
        </authorList>
    </citation>
    <scope>IDENTIFICATION</scope>
</reference>
<name>A0A803KMZ9_CHEQI</name>
<evidence type="ECO:0000313" key="1">
    <source>
        <dbReference type="EnsemblPlants" id="AUR62000405-RA:cds"/>
    </source>
</evidence>
<dbReference type="EnsemblPlants" id="AUR62000405-RA">
    <property type="protein sequence ID" value="AUR62000405-RA:cds"/>
    <property type="gene ID" value="AUR62000405"/>
</dbReference>
<evidence type="ECO:0000313" key="2">
    <source>
        <dbReference type="Proteomes" id="UP000596660"/>
    </source>
</evidence>
<protein>
    <submittedName>
        <fullName evidence="1">Uncharacterized protein</fullName>
    </submittedName>
</protein>
<dbReference type="Gene3D" id="3.30.420.10">
    <property type="entry name" value="Ribonuclease H-like superfamily/Ribonuclease H"/>
    <property type="match status" value="1"/>
</dbReference>
<sequence>MGGIPIEYLSSMGTYCINNVHGIPTITVKISDSRPIIESHTSTLSLFVKDRRFKVVGVDVKTIWSNGRYLLILYADHTNCMVFILDTLIRFPDSLRKFLKDPGSCFVVNQNLLDANYTTFQGSRVGVGELAARVLKKPGITASNWLK</sequence>
<reference evidence="1" key="1">
    <citation type="journal article" date="2017" name="Nature">
        <title>The genome of Chenopodium quinoa.</title>
        <authorList>
            <person name="Jarvis D.E."/>
            <person name="Ho Y.S."/>
            <person name="Lightfoot D.J."/>
            <person name="Schmoeckel S.M."/>
            <person name="Li B."/>
            <person name="Borm T.J.A."/>
            <person name="Ohyanagi H."/>
            <person name="Mineta K."/>
            <person name="Michell C.T."/>
            <person name="Saber N."/>
            <person name="Kharbatia N.M."/>
            <person name="Rupper R.R."/>
            <person name="Sharp A.R."/>
            <person name="Dally N."/>
            <person name="Boughton B.A."/>
            <person name="Woo Y.H."/>
            <person name="Gao G."/>
            <person name="Schijlen E.G.W.M."/>
            <person name="Guo X."/>
            <person name="Momin A.A."/>
            <person name="Negrao S."/>
            <person name="Al-Babili S."/>
            <person name="Gehring C."/>
            <person name="Roessner U."/>
            <person name="Jung C."/>
            <person name="Murphy K."/>
            <person name="Arold S.T."/>
            <person name="Gojobori T."/>
            <person name="van der Linden C.G."/>
            <person name="van Loo E.N."/>
            <person name="Jellen E.N."/>
            <person name="Maughan P.J."/>
            <person name="Tester M."/>
        </authorList>
    </citation>
    <scope>NUCLEOTIDE SEQUENCE [LARGE SCALE GENOMIC DNA]</scope>
    <source>
        <strain evidence="1">cv. PI 614886</strain>
    </source>
</reference>